<accession>A0A1I6JD06</accession>
<name>A0A1I6JD06_9FLAO</name>
<dbReference type="InterPro" id="IPR011990">
    <property type="entry name" value="TPR-like_helical_dom_sf"/>
</dbReference>
<evidence type="ECO:0000313" key="3">
    <source>
        <dbReference type="EMBL" id="SFR76774.1"/>
    </source>
</evidence>
<dbReference type="Gene3D" id="1.25.40.10">
    <property type="entry name" value="Tetratricopeptide repeat domain"/>
    <property type="match status" value="1"/>
</dbReference>
<keyword evidence="1" id="KW-0802">TPR repeat</keyword>
<dbReference type="InterPro" id="IPR052370">
    <property type="entry name" value="Meta-cleavage_hydrolase"/>
</dbReference>
<feature type="domain" description="AB hydrolase-1" evidence="2">
    <location>
        <begin position="66"/>
        <end position="189"/>
    </location>
</feature>
<dbReference type="Proteomes" id="UP000199462">
    <property type="component" value="Unassembled WGS sequence"/>
</dbReference>
<dbReference type="PANTHER" id="PTHR43139">
    <property type="entry name" value="SI:DKEY-122A22.2"/>
    <property type="match status" value="1"/>
</dbReference>
<sequence length="400" mass="45949">MERFLLHKIDHKKTLNEPKTTDQMKFFYLSIVLLFSLSIHSQTQDTLVDVGGYNMHFRIMKGEGTPILFEAGAGNDASVWHGILEKIHNVTGTTLITYDRSGFGTSELNPKLKNDADFGIENGIKELEIGLSKLGYDNEIILVSHSYGGLYNLLYAHKYPKKVKSVVLIDVTLNNFWNEELLTMRDNMFDTSTIVKPSGDYYMNANFNEIMRYMRNIEFPNNIPIINVFPENSFAGFPEVLSNRWRKLHKEFNHNKDNVENIIAYGSAHAVFQDNPGLIINTIIKAYSATLNENQQRELLQKALDNAIEMSIETKVNNRSEHDLNELGYSFLRNEELEKAMEVFKLNTLLFPDSFNVYDSYGEVLLMADKKAEAMKMYEKSLELNPENENAKNVLLELKQ</sequence>
<organism evidence="3 4">
    <name type="scientific">Maribacter stanieri</name>
    <dbReference type="NCBI Taxonomy" id="440514"/>
    <lineage>
        <taxon>Bacteria</taxon>
        <taxon>Pseudomonadati</taxon>
        <taxon>Bacteroidota</taxon>
        <taxon>Flavobacteriia</taxon>
        <taxon>Flavobacteriales</taxon>
        <taxon>Flavobacteriaceae</taxon>
        <taxon>Maribacter</taxon>
    </lineage>
</organism>
<evidence type="ECO:0000313" key="4">
    <source>
        <dbReference type="Proteomes" id="UP000199462"/>
    </source>
</evidence>
<evidence type="ECO:0000259" key="2">
    <source>
        <dbReference type="Pfam" id="PF00561"/>
    </source>
</evidence>
<dbReference type="AlphaFoldDB" id="A0A1I6JD06"/>
<dbReference type="InterPro" id="IPR019734">
    <property type="entry name" value="TPR_rpt"/>
</dbReference>
<dbReference type="SUPFAM" id="SSF53474">
    <property type="entry name" value="alpha/beta-Hydrolases"/>
    <property type="match status" value="1"/>
</dbReference>
<dbReference type="PRINTS" id="PR00111">
    <property type="entry name" value="ABHYDROLASE"/>
</dbReference>
<evidence type="ECO:0000256" key="1">
    <source>
        <dbReference type="PROSITE-ProRule" id="PRU00339"/>
    </source>
</evidence>
<dbReference type="PANTHER" id="PTHR43139:SF52">
    <property type="entry name" value="SI:DKEY-122A22.2"/>
    <property type="match status" value="1"/>
</dbReference>
<dbReference type="InterPro" id="IPR000073">
    <property type="entry name" value="AB_hydrolase_1"/>
</dbReference>
<dbReference type="InterPro" id="IPR029058">
    <property type="entry name" value="AB_hydrolase_fold"/>
</dbReference>
<dbReference type="SUPFAM" id="SSF48452">
    <property type="entry name" value="TPR-like"/>
    <property type="match status" value="1"/>
</dbReference>
<gene>
    <name evidence="3" type="ORF">SAMN04488010_2596</name>
</gene>
<dbReference type="EMBL" id="FOYX01000002">
    <property type="protein sequence ID" value="SFR76774.1"/>
    <property type="molecule type" value="Genomic_DNA"/>
</dbReference>
<protein>
    <submittedName>
        <fullName evidence="3">Tetratricopeptide repeat-containing protein</fullName>
    </submittedName>
</protein>
<dbReference type="RefSeq" id="WP_091903388.1">
    <property type="nucleotide sequence ID" value="NZ_FOYX01000002.1"/>
</dbReference>
<proteinExistence type="predicted"/>
<keyword evidence="4" id="KW-1185">Reference proteome</keyword>
<dbReference type="STRING" id="440514.SAMN04488010_2596"/>
<reference evidence="4" key="1">
    <citation type="submission" date="2016-10" db="EMBL/GenBank/DDBJ databases">
        <authorList>
            <person name="Varghese N."/>
            <person name="Submissions S."/>
        </authorList>
    </citation>
    <scope>NUCLEOTIDE SEQUENCE [LARGE SCALE GENOMIC DNA]</scope>
    <source>
        <strain evidence="4">DSM 19891</strain>
    </source>
</reference>
<dbReference type="Pfam" id="PF00561">
    <property type="entry name" value="Abhydrolase_1"/>
    <property type="match status" value="1"/>
</dbReference>
<dbReference type="PROSITE" id="PS50005">
    <property type="entry name" value="TPR"/>
    <property type="match status" value="1"/>
</dbReference>
<feature type="repeat" description="TPR" evidence="1">
    <location>
        <begin position="355"/>
        <end position="388"/>
    </location>
</feature>
<dbReference type="Gene3D" id="3.40.50.1820">
    <property type="entry name" value="alpha/beta hydrolase"/>
    <property type="match status" value="1"/>
</dbReference>